<evidence type="ECO:0000313" key="2">
    <source>
        <dbReference type="Proteomes" id="UP000502118"/>
    </source>
</evidence>
<sequence length="54" mass="6320">MPFIAISCSSKKETLKEMVNSIFKKIENEYKEISGSPRLKGIKEEWLGFYHLKI</sequence>
<organism evidence="1 2">
    <name type="scientific">Mycoplasma miroungirhinis</name>
    <dbReference type="NCBI Taxonomy" id="754516"/>
    <lineage>
        <taxon>Bacteria</taxon>
        <taxon>Bacillati</taxon>
        <taxon>Mycoplasmatota</taxon>
        <taxon>Mollicutes</taxon>
        <taxon>Mycoplasmataceae</taxon>
        <taxon>Mycoplasma</taxon>
    </lineage>
</organism>
<reference evidence="1 2" key="1">
    <citation type="submission" date="2020-05" db="EMBL/GenBank/DDBJ databases">
        <title>Novel Mycoplasma species detected in Mirounga angustirostris (northern elephant seal) from the USA.</title>
        <authorList>
            <person name="Volokhov D.V."/>
        </authorList>
    </citation>
    <scope>NUCLEOTIDE SEQUENCE [LARGE SCALE GENOMIC DNA]</scope>
    <source>
        <strain evidence="1 2">Mirounga ES2806-NAS</strain>
    </source>
</reference>
<name>A0A6M4JGW9_9MOLU</name>
<proteinExistence type="predicted"/>
<dbReference type="Proteomes" id="UP000502118">
    <property type="component" value="Chromosome"/>
</dbReference>
<evidence type="ECO:0000313" key="1">
    <source>
        <dbReference type="EMBL" id="QJR44262.1"/>
    </source>
</evidence>
<dbReference type="EMBL" id="CP053097">
    <property type="protein sequence ID" value="QJR44262.1"/>
    <property type="molecule type" value="Genomic_DNA"/>
</dbReference>
<dbReference type="RefSeq" id="WP_171113155.1">
    <property type="nucleotide sequence ID" value="NZ_CP053097.1"/>
</dbReference>
<protein>
    <submittedName>
        <fullName evidence="1">Uncharacterized protein</fullName>
    </submittedName>
</protein>
<dbReference type="KEGG" id="mmio:HLA92_02340"/>
<accession>A0A6M4JGW9</accession>
<gene>
    <name evidence="1" type="ORF">HLA92_02340</name>
</gene>
<dbReference type="AlphaFoldDB" id="A0A6M4JGW9"/>
<keyword evidence="2" id="KW-1185">Reference proteome</keyword>